<evidence type="ECO:0000256" key="1">
    <source>
        <dbReference type="SAM" id="Phobius"/>
    </source>
</evidence>
<keyword evidence="3" id="KW-1185">Reference proteome</keyword>
<dbReference type="OrthoDB" id="779178at2759"/>
<keyword evidence="1" id="KW-0812">Transmembrane</keyword>
<sequence>MAMSFWAEGEIGLLGRSRKYWYPTRIRLKRNVSIFMVLFFDKSVLCFGSVRERTAMARRGENRNESLLTRAIVAVFAFVRHAEFEILFFLFFFIAYLLFKDITSRPEYNQLFVKKPGGPEFWPF</sequence>
<dbReference type="PANTHER" id="PTHR37223">
    <property type="entry name" value="OS08G0528601 PROTEIN"/>
    <property type="match status" value="1"/>
</dbReference>
<dbReference type="Proteomes" id="UP000291084">
    <property type="component" value="Chromosome 5"/>
</dbReference>
<dbReference type="PANTHER" id="PTHR37223:SF1">
    <property type="entry name" value="OS08G0528601 PROTEIN"/>
    <property type="match status" value="1"/>
</dbReference>
<dbReference type="AlphaFoldDB" id="A0A0S3S5S6"/>
<protein>
    <submittedName>
        <fullName evidence="2">Uncharacterized protein</fullName>
    </submittedName>
</protein>
<feature type="transmembrane region" description="Helical" evidence="1">
    <location>
        <begin position="71"/>
        <end position="99"/>
    </location>
</feature>
<name>A0A0S3S5S6_PHAAN</name>
<dbReference type="GO" id="GO:0006979">
    <property type="term" value="P:response to oxidative stress"/>
    <property type="evidence" value="ECO:0007669"/>
    <property type="project" value="TreeGrafter"/>
</dbReference>
<evidence type="ECO:0000313" key="2">
    <source>
        <dbReference type="EMBL" id="BAT88169.1"/>
    </source>
</evidence>
<keyword evidence="1" id="KW-1133">Transmembrane helix</keyword>
<reference evidence="2 3" key="1">
    <citation type="journal article" date="2015" name="Sci. Rep.">
        <title>The power of single molecule real-time sequencing technology in the de novo assembly of a eukaryotic genome.</title>
        <authorList>
            <person name="Sakai H."/>
            <person name="Naito K."/>
            <person name="Ogiso-Tanaka E."/>
            <person name="Takahashi Y."/>
            <person name="Iseki K."/>
            <person name="Muto C."/>
            <person name="Satou K."/>
            <person name="Teruya K."/>
            <person name="Shiroma A."/>
            <person name="Shimoji M."/>
            <person name="Hirano T."/>
            <person name="Itoh T."/>
            <person name="Kaga A."/>
            <person name="Tomooka N."/>
        </authorList>
    </citation>
    <scope>NUCLEOTIDE SEQUENCE [LARGE SCALE GENOMIC DNA]</scope>
    <source>
        <strain evidence="3">cv. Shumari</strain>
    </source>
</reference>
<accession>A0A0S3S5S6</accession>
<keyword evidence="1" id="KW-0472">Membrane</keyword>
<gene>
    <name evidence="2" type="primary">Vigan.05G161600</name>
    <name evidence="2" type="ORF">VIGAN_05161600</name>
</gene>
<evidence type="ECO:0000313" key="3">
    <source>
        <dbReference type="Proteomes" id="UP000291084"/>
    </source>
</evidence>
<proteinExistence type="predicted"/>
<dbReference type="EMBL" id="AP015038">
    <property type="protein sequence ID" value="BAT88169.1"/>
    <property type="molecule type" value="Genomic_DNA"/>
</dbReference>
<organism evidence="2 3">
    <name type="scientific">Vigna angularis var. angularis</name>
    <dbReference type="NCBI Taxonomy" id="157739"/>
    <lineage>
        <taxon>Eukaryota</taxon>
        <taxon>Viridiplantae</taxon>
        <taxon>Streptophyta</taxon>
        <taxon>Embryophyta</taxon>
        <taxon>Tracheophyta</taxon>
        <taxon>Spermatophyta</taxon>
        <taxon>Magnoliopsida</taxon>
        <taxon>eudicotyledons</taxon>
        <taxon>Gunneridae</taxon>
        <taxon>Pentapetalae</taxon>
        <taxon>rosids</taxon>
        <taxon>fabids</taxon>
        <taxon>Fabales</taxon>
        <taxon>Fabaceae</taxon>
        <taxon>Papilionoideae</taxon>
        <taxon>50 kb inversion clade</taxon>
        <taxon>NPAAA clade</taxon>
        <taxon>indigoferoid/millettioid clade</taxon>
        <taxon>Phaseoleae</taxon>
        <taxon>Vigna</taxon>
    </lineage>
</organism>